<gene>
    <name evidence="1" type="ORF">BDR25DRAFT_286709</name>
</gene>
<sequence length="373" mass="43793">MASHGVARVSGTNPAIRSEELRQKELEQIAAYNNLVDLVNFKVADRQYTVEVLDLTTRLLNENPEYYTIWNHRRRILLDLLLIPSSDDRPSTTLYRRGEELIHDDLQLTFALLRKFPKCYWIWNHRIWILQKGELSFNSASARKLWLGELQLVGKMLHLDSRNFHAWTYRRFVVAQLERMQASVTDTSLESVHSTQSLTESEFAYTTKMIKTNLSNFSAWHNRSKLIPMLLDERSADSAARRELLGDELALICTAINTDPFDQSIWFYHQFLMSTLSPKCASQNMIVRDLSNQDRQRYYAHEMEYIQDILEDETECKWIYEALLHCASCYLEIEGSTQAFTVLDMRGWLRELKRLDPLRRGRWDDLGRSLDIS</sequence>
<comment type="caution">
    <text evidence="1">The sequence shown here is derived from an EMBL/GenBank/DDBJ whole genome shotgun (WGS) entry which is preliminary data.</text>
</comment>
<organism evidence="1 2">
    <name type="scientific">Lindgomyces ingoldianus</name>
    <dbReference type="NCBI Taxonomy" id="673940"/>
    <lineage>
        <taxon>Eukaryota</taxon>
        <taxon>Fungi</taxon>
        <taxon>Dikarya</taxon>
        <taxon>Ascomycota</taxon>
        <taxon>Pezizomycotina</taxon>
        <taxon>Dothideomycetes</taxon>
        <taxon>Pleosporomycetidae</taxon>
        <taxon>Pleosporales</taxon>
        <taxon>Lindgomycetaceae</taxon>
        <taxon>Lindgomyces</taxon>
    </lineage>
</organism>
<reference evidence="1" key="1">
    <citation type="journal article" date="2020" name="Stud. Mycol.">
        <title>101 Dothideomycetes genomes: a test case for predicting lifestyles and emergence of pathogens.</title>
        <authorList>
            <person name="Haridas S."/>
            <person name="Albert R."/>
            <person name="Binder M."/>
            <person name="Bloem J."/>
            <person name="Labutti K."/>
            <person name="Salamov A."/>
            <person name="Andreopoulos B."/>
            <person name="Baker S."/>
            <person name="Barry K."/>
            <person name="Bills G."/>
            <person name="Bluhm B."/>
            <person name="Cannon C."/>
            <person name="Castanera R."/>
            <person name="Culley D."/>
            <person name="Daum C."/>
            <person name="Ezra D."/>
            <person name="Gonzalez J."/>
            <person name="Henrissat B."/>
            <person name="Kuo A."/>
            <person name="Liang C."/>
            <person name="Lipzen A."/>
            <person name="Lutzoni F."/>
            <person name="Magnuson J."/>
            <person name="Mondo S."/>
            <person name="Nolan M."/>
            <person name="Ohm R."/>
            <person name="Pangilinan J."/>
            <person name="Park H.-J."/>
            <person name="Ramirez L."/>
            <person name="Alfaro M."/>
            <person name="Sun H."/>
            <person name="Tritt A."/>
            <person name="Yoshinaga Y."/>
            <person name="Zwiers L.-H."/>
            <person name="Turgeon B."/>
            <person name="Goodwin S."/>
            <person name="Spatafora J."/>
            <person name="Crous P."/>
            <person name="Grigoriev I."/>
        </authorList>
    </citation>
    <scope>NUCLEOTIDE SEQUENCE</scope>
    <source>
        <strain evidence="1">ATCC 200398</strain>
    </source>
</reference>
<protein>
    <submittedName>
        <fullName evidence="1">Protein prenylyltransferase</fullName>
    </submittedName>
</protein>
<dbReference type="Proteomes" id="UP000799755">
    <property type="component" value="Unassembled WGS sequence"/>
</dbReference>
<name>A0ACB6QUI8_9PLEO</name>
<keyword evidence="2" id="KW-1185">Reference proteome</keyword>
<evidence type="ECO:0000313" key="1">
    <source>
        <dbReference type="EMBL" id="KAF2470611.1"/>
    </source>
</evidence>
<dbReference type="EMBL" id="MU003507">
    <property type="protein sequence ID" value="KAF2470611.1"/>
    <property type="molecule type" value="Genomic_DNA"/>
</dbReference>
<accession>A0ACB6QUI8</accession>
<proteinExistence type="predicted"/>
<evidence type="ECO:0000313" key="2">
    <source>
        <dbReference type="Proteomes" id="UP000799755"/>
    </source>
</evidence>